<dbReference type="OrthoDB" id="1761837at2759"/>
<keyword evidence="1" id="KW-0472">Membrane</keyword>
<comment type="caution">
    <text evidence="2">The sequence shown here is derived from an EMBL/GenBank/DDBJ whole genome shotgun (WGS) entry which is preliminary data.</text>
</comment>
<proteinExistence type="predicted"/>
<reference evidence="2" key="1">
    <citation type="submission" date="2022-04" db="EMBL/GenBank/DDBJ databases">
        <title>Carnegiea gigantea Genome sequencing and assembly v2.</title>
        <authorList>
            <person name="Copetti D."/>
            <person name="Sanderson M.J."/>
            <person name="Burquez A."/>
            <person name="Wojciechowski M.F."/>
        </authorList>
    </citation>
    <scope>NUCLEOTIDE SEQUENCE</scope>
    <source>
        <strain evidence="2">SGP5-SGP5p</strain>
        <tissue evidence="2">Aerial part</tissue>
    </source>
</reference>
<name>A0A9Q1QHQ4_9CARY</name>
<dbReference type="EMBL" id="JAKOGI010000138">
    <property type="protein sequence ID" value="KAJ8442617.1"/>
    <property type="molecule type" value="Genomic_DNA"/>
</dbReference>
<keyword evidence="1" id="KW-1133">Transmembrane helix</keyword>
<organism evidence="2 3">
    <name type="scientific">Carnegiea gigantea</name>
    <dbReference type="NCBI Taxonomy" id="171969"/>
    <lineage>
        <taxon>Eukaryota</taxon>
        <taxon>Viridiplantae</taxon>
        <taxon>Streptophyta</taxon>
        <taxon>Embryophyta</taxon>
        <taxon>Tracheophyta</taxon>
        <taxon>Spermatophyta</taxon>
        <taxon>Magnoliopsida</taxon>
        <taxon>eudicotyledons</taxon>
        <taxon>Gunneridae</taxon>
        <taxon>Pentapetalae</taxon>
        <taxon>Caryophyllales</taxon>
        <taxon>Cactineae</taxon>
        <taxon>Cactaceae</taxon>
        <taxon>Cactoideae</taxon>
        <taxon>Echinocereeae</taxon>
        <taxon>Carnegiea</taxon>
    </lineage>
</organism>
<sequence length="498" mass="55532">MARLPQFQAWGSLAALVKPSHFSSKRSENSLVLGGTFTDIHLSSTGLRRLSWMMIRKGSIGVILSVLVQVLSLIIVRTTLSWSTIALIGLNVSADLDFDNLPDSKIMFHHYHMLTRCGIGFQVLLPGRCNLLERNTNRASREWVSKVFISSTCSPHTSDSKRKQSDLSNINISKDENLIVQFGKSLEPFVSLIEDGSSYVRIPGIDITSPAIPIPTIPIQIIVTNDIEEHFKSSLTEICRQKSKSMVNASIIGQDKLPIRVCELSTRNVIDLPLEGDENIMDLLDAEPNPTESMGETDNVNFKEELSRIPLPSRSQCSLSIERIPSFGRDLFDSRLRLDGSKCICSPNDDKVESIHRANAPSLVKAILDKVSRTPFDGLPSLKGDFDSLYATIIQRGVNVTLLQSRVKGTYNRAPSVEHLLKNKIAVAWRCGKLDKASHRLNIKGNHYETKAAELKQGHIDIINTTEVVDVATKVSLEKTKAYKKESFEDLKNFQWNP</sequence>
<keyword evidence="3" id="KW-1185">Reference proteome</keyword>
<keyword evidence="1" id="KW-0812">Transmembrane</keyword>
<evidence type="ECO:0000313" key="2">
    <source>
        <dbReference type="EMBL" id="KAJ8442617.1"/>
    </source>
</evidence>
<accession>A0A9Q1QHQ4</accession>
<protein>
    <submittedName>
        <fullName evidence="2">Uncharacterized protein</fullName>
    </submittedName>
</protein>
<dbReference type="AlphaFoldDB" id="A0A9Q1QHQ4"/>
<dbReference type="Proteomes" id="UP001153076">
    <property type="component" value="Unassembled WGS sequence"/>
</dbReference>
<gene>
    <name evidence="2" type="ORF">Cgig2_008393</name>
</gene>
<evidence type="ECO:0000256" key="1">
    <source>
        <dbReference type="SAM" id="Phobius"/>
    </source>
</evidence>
<feature type="transmembrane region" description="Helical" evidence="1">
    <location>
        <begin position="58"/>
        <end position="76"/>
    </location>
</feature>
<evidence type="ECO:0000313" key="3">
    <source>
        <dbReference type="Proteomes" id="UP001153076"/>
    </source>
</evidence>